<evidence type="ECO:0000256" key="2">
    <source>
        <dbReference type="ARBA" id="ARBA00022801"/>
    </source>
</evidence>
<keyword evidence="2 5" id="KW-0378">Hydrolase</keyword>
<dbReference type="Gene3D" id="3.40.800.10">
    <property type="entry name" value="Ureohydrolase domain"/>
    <property type="match status" value="1"/>
</dbReference>
<keyword evidence="3" id="KW-0464">Manganese</keyword>
<dbReference type="GO" id="GO:0030145">
    <property type="term" value="F:manganese ion binding"/>
    <property type="evidence" value="ECO:0007669"/>
    <property type="project" value="TreeGrafter"/>
</dbReference>
<dbReference type="CDD" id="cd09999">
    <property type="entry name" value="Arginase-like_1"/>
    <property type="match status" value="1"/>
</dbReference>
<gene>
    <name evidence="5" type="ORF">AVDCRST_MAG67-996</name>
</gene>
<dbReference type="AlphaFoldDB" id="A0A6J4S311"/>
<organism evidence="5">
    <name type="scientific">uncultured Solirubrobacteraceae bacterium</name>
    <dbReference type="NCBI Taxonomy" id="1162706"/>
    <lineage>
        <taxon>Bacteria</taxon>
        <taxon>Bacillati</taxon>
        <taxon>Actinomycetota</taxon>
        <taxon>Thermoleophilia</taxon>
        <taxon>Solirubrobacterales</taxon>
        <taxon>Solirubrobacteraceae</taxon>
        <taxon>environmental samples</taxon>
    </lineage>
</organism>
<dbReference type="EMBL" id="CADCVQ010000051">
    <property type="protein sequence ID" value="CAA9484034.1"/>
    <property type="molecule type" value="Genomic_DNA"/>
</dbReference>
<dbReference type="GO" id="GO:0005737">
    <property type="term" value="C:cytoplasm"/>
    <property type="evidence" value="ECO:0007669"/>
    <property type="project" value="TreeGrafter"/>
</dbReference>
<sequence>MDRHIAALLCRTSDRNPQVAAGTRELAELLGARIIGTPGEPRTGAWEDDLRDSRGCLLEAGGQVDDAFVGGRVPILLAGECSVSVATLPVVVRHHPDVRVLWLDAHGDFNTPETTASGFLGGMCLAGACGLWDTGFGAGLDPARVIMHGVRDVDAGERVALDRCGVYRLEQADQLAGMTLFVHVDLDVLDPSVLPASFPAPGGLSPEVLNGLLTDVARVATVVGAEITSAAPGHGGAVNGAIAPLLA</sequence>
<dbReference type="PROSITE" id="PS51409">
    <property type="entry name" value="ARGINASE_2"/>
    <property type="match status" value="1"/>
</dbReference>
<evidence type="ECO:0000256" key="3">
    <source>
        <dbReference type="ARBA" id="ARBA00023211"/>
    </source>
</evidence>
<evidence type="ECO:0000256" key="4">
    <source>
        <dbReference type="PROSITE-ProRule" id="PRU00742"/>
    </source>
</evidence>
<keyword evidence="1" id="KW-0479">Metal-binding</keyword>
<evidence type="ECO:0000256" key="1">
    <source>
        <dbReference type="ARBA" id="ARBA00022723"/>
    </source>
</evidence>
<reference evidence="5" key="1">
    <citation type="submission" date="2020-02" db="EMBL/GenBank/DDBJ databases">
        <authorList>
            <person name="Meier V. D."/>
        </authorList>
    </citation>
    <scope>NUCLEOTIDE SEQUENCE</scope>
    <source>
        <strain evidence="5">AVDCRST_MAG67</strain>
    </source>
</reference>
<dbReference type="InterPro" id="IPR023696">
    <property type="entry name" value="Ureohydrolase_dom_sf"/>
</dbReference>
<evidence type="ECO:0000313" key="5">
    <source>
        <dbReference type="EMBL" id="CAA9484034.1"/>
    </source>
</evidence>
<dbReference type="PANTHER" id="PTHR43782:SF3">
    <property type="entry name" value="ARGINASE"/>
    <property type="match status" value="1"/>
</dbReference>
<dbReference type="PANTHER" id="PTHR43782">
    <property type="entry name" value="ARGINASE"/>
    <property type="match status" value="1"/>
</dbReference>
<protein>
    <submittedName>
        <fullName evidence="5">Arginase</fullName>
        <ecNumber evidence="5">3.5.3.1</ecNumber>
    </submittedName>
</protein>
<accession>A0A6J4S311</accession>
<comment type="similarity">
    <text evidence="4">Belongs to the arginase family.</text>
</comment>
<dbReference type="Pfam" id="PF00491">
    <property type="entry name" value="Arginase"/>
    <property type="match status" value="1"/>
</dbReference>
<dbReference type="InterPro" id="IPR006035">
    <property type="entry name" value="Ureohydrolase"/>
</dbReference>
<dbReference type="EC" id="3.5.3.1" evidence="5"/>
<proteinExistence type="inferred from homology"/>
<name>A0A6J4S311_9ACTN</name>
<dbReference type="PRINTS" id="PR00116">
    <property type="entry name" value="ARGINASE"/>
</dbReference>
<dbReference type="SUPFAM" id="SSF52768">
    <property type="entry name" value="Arginase/deacetylase"/>
    <property type="match status" value="1"/>
</dbReference>
<dbReference type="GO" id="GO:0004053">
    <property type="term" value="F:arginase activity"/>
    <property type="evidence" value="ECO:0007669"/>
    <property type="project" value="UniProtKB-EC"/>
</dbReference>